<feature type="compositionally biased region" description="Low complexity" evidence="1">
    <location>
        <begin position="80"/>
        <end position="98"/>
    </location>
</feature>
<dbReference type="AlphaFoldDB" id="A0A6B0U5G3"/>
<name>A0A6B0U5G3_IXORI</name>
<proteinExistence type="predicted"/>
<organism evidence="2">
    <name type="scientific">Ixodes ricinus</name>
    <name type="common">Common tick</name>
    <name type="synonym">Acarus ricinus</name>
    <dbReference type="NCBI Taxonomy" id="34613"/>
    <lineage>
        <taxon>Eukaryota</taxon>
        <taxon>Metazoa</taxon>
        <taxon>Ecdysozoa</taxon>
        <taxon>Arthropoda</taxon>
        <taxon>Chelicerata</taxon>
        <taxon>Arachnida</taxon>
        <taxon>Acari</taxon>
        <taxon>Parasitiformes</taxon>
        <taxon>Ixodida</taxon>
        <taxon>Ixodoidea</taxon>
        <taxon>Ixodidae</taxon>
        <taxon>Ixodinae</taxon>
        <taxon>Ixodes</taxon>
    </lineage>
</organism>
<evidence type="ECO:0000256" key="1">
    <source>
        <dbReference type="SAM" id="MobiDB-lite"/>
    </source>
</evidence>
<feature type="compositionally biased region" description="Polar residues" evidence="1">
    <location>
        <begin position="40"/>
        <end position="53"/>
    </location>
</feature>
<dbReference type="EMBL" id="GIFC01005699">
    <property type="protein sequence ID" value="MXU87782.1"/>
    <property type="molecule type" value="Transcribed_RNA"/>
</dbReference>
<accession>A0A6B0U5G3</accession>
<evidence type="ECO:0000313" key="2">
    <source>
        <dbReference type="EMBL" id="MXU87782.1"/>
    </source>
</evidence>
<protein>
    <submittedName>
        <fullName evidence="2">Uncharacterized protein</fullName>
    </submittedName>
</protein>
<sequence length="98" mass="10624">MRPAANSCKLIVCTFRATCFSATSASVAKCPEWATFRNSLTTSHPTSSRTAPTKATRRRWSCRAARRTHLTRIVRAPRCSDSSTESSVSTISAATPTS</sequence>
<reference evidence="2" key="1">
    <citation type="submission" date="2019-12" db="EMBL/GenBank/DDBJ databases">
        <title>An insight into the sialome of adult female Ixodes ricinus ticks feeding for 6 days.</title>
        <authorList>
            <person name="Perner J."/>
            <person name="Ribeiro J.M.C."/>
        </authorList>
    </citation>
    <scope>NUCLEOTIDE SEQUENCE</scope>
    <source>
        <strain evidence="2">Semi-engorged</strain>
        <tissue evidence="2">Salivary glands</tissue>
    </source>
</reference>
<feature type="region of interest" description="Disordered" evidence="1">
    <location>
        <begin position="40"/>
        <end position="62"/>
    </location>
</feature>
<feature type="region of interest" description="Disordered" evidence="1">
    <location>
        <begin position="76"/>
        <end position="98"/>
    </location>
</feature>